<evidence type="ECO:0000256" key="3">
    <source>
        <dbReference type="ARBA" id="ARBA00022989"/>
    </source>
</evidence>
<feature type="transmembrane region" description="Helical" evidence="5">
    <location>
        <begin position="72"/>
        <end position="91"/>
    </location>
</feature>
<dbReference type="InterPro" id="IPR036259">
    <property type="entry name" value="MFS_trans_sf"/>
</dbReference>
<evidence type="ECO:0000313" key="6">
    <source>
        <dbReference type="EMBL" id="GIX92154.1"/>
    </source>
</evidence>
<dbReference type="Gene3D" id="1.20.1250.20">
    <property type="entry name" value="MFS general substrate transporter like domains"/>
    <property type="match status" value="1"/>
</dbReference>
<gene>
    <name evidence="6" type="primary">PHT4:4</name>
    <name evidence="6" type="ORF">CEXT_224451</name>
</gene>
<evidence type="ECO:0000256" key="5">
    <source>
        <dbReference type="SAM" id="Phobius"/>
    </source>
</evidence>
<dbReference type="InterPro" id="IPR050382">
    <property type="entry name" value="MFS_Na/Anion_cotransporter"/>
</dbReference>
<proteinExistence type="predicted"/>
<evidence type="ECO:0000256" key="2">
    <source>
        <dbReference type="ARBA" id="ARBA00022692"/>
    </source>
</evidence>
<keyword evidence="3 5" id="KW-1133">Transmembrane helix</keyword>
<dbReference type="GO" id="GO:0022857">
    <property type="term" value="F:transmembrane transporter activity"/>
    <property type="evidence" value="ECO:0007669"/>
    <property type="project" value="TreeGrafter"/>
</dbReference>
<dbReference type="GO" id="GO:0006820">
    <property type="term" value="P:monoatomic anion transport"/>
    <property type="evidence" value="ECO:0007669"/>
    <property type="project" value="TreeGrafter"/>
</dbReference>
<name>A0AAV4P547_CAEEX</name>
<dbReference type="SUPFAM" id="SSF103473">
    <property type="entry name" value="MFS general substrate transporter"/>
    <property type="match status" value="1"/>
</dbReference>
<keyword evidence="7" id="KW-1185">Reference proteome</keyword>
<feature type="transmembrane region" description="Helical" evidence="5">
    <location>
        <begin position="36"/>
        <end position="56"/>
    </location>
</feature>
<reference evidence="6 7" key="1">
    <citation type="submission" date="2021-06" db="EMBL/GenBank/DDBJ databases">
        <title>Caerostris extrusa draft genome.</title>
        <authorList>
            <person name="Kono N."/>
            <person name="Arakawa K."/>
        </authorList>
    </citation>
    <scope>NUCLEOTIDE SEQUENCE [LARGE SCALE GENOMIC DNA]</scope>
</reference>
<evidence type="ECO:0000313" key="7">
    <source>
        <dbReference type="Proteomes" id="UP001054945"/>
    </source>
</evidence>
<sequence>MLPKTSKTIALCSLANFINAADRIVMPIAIIPMTDYYQWNLYWQGWILSAFAFGYITSQGKNDAKTFKRKKVLLVIVLIFALTNSTAMVKIQNNNTELFEILKGLRQGDPLLPVCLTFA</sequence>
<dbReference type="GO" id="GO:0016020">
    <property type="term" value="C:membrane"/>
    <property type="evidence" value="ECO:0007669"/>
    <property type="project" value="UniProtKB-SubCell"/>
</dbReference>
<keyword evidence="4 5" id="KW-0472">Membrane</keyword>
<dbReference type="PANTHER" id="PTHR11662:SF40">
    <property type="entry name" value="MAJOR FACILITATOR SUPERFAMILY (MFS) PROFILE DOMAIN-CONTAINING PROTEIN"/>
    <property type="match status" value="1"/>
</dbReference>
<dbReference type="PANTHER" id="PTHR11662">
    <property type="entry name" value="SOLUTE CARRIER FAMILY 17"/>
    <property type="match status" value="1"/>
</dbReference>
<protein>
    <submittedName>
        <fullName evidence="6">Ascorbate transporter, chloroplastic</fullName>
    </submittedName>
</protein>
<keyword evidence="2 5" id="KW-0812">Transmembrane</keyword>
<dbReference type="Proteomes" id="UP001054945">
    <property type="component" value="Unassembled WGS sequence"/>
</dbReference>
<evidence type="ECO:0000256" key="1">
    <source>
        <dbReference type="ARBA" id="ARBA00004141"/>
    </source>
</evidence>
<comment type="subcellular location">
    <subcellularLocation>
        <location evidence="1">Membrane</location>
        <topology evidence="1">Multi-pass membrane protein</topology>
    </subcellularLocation>
</comment>
<dbReference type="EMBL" id="BPLR01021661">
    <property type="protein sequence ID" value="GIX92154.1"/>
    <property type="molecule type" value="Genomic_DNA"/>
</dbReference>
<accession>A0AAV4P547</accession>
<dbReference type="AlphaFoldDB" id="A0AAV4P547"/>
<organism evidence="6 7">
    <name type="scientific">Caerostris extrusa</name>
    <name type="common">Bark spider</name>
    <name type="synonym">Caerostris bankana</name>
    <dbReference type="NCBI Taxonomy" id="172846"/>
    <lineage>
        <taxon>Eukaryota</taxon>
        <taxon>Metazoa</taxon>
        <taxon>Ecdysozoa</taxon>
        <taxon>Arthropoda</taxon>
        <taxon>Chelicerata</taxon>
        <taxon>Arachnida</taxon>
        <taxon>Araneae</taxon>
        <taxon>Araneomorphae</taxon>
        <taxon>Entelegynae</taxon>
        <taxon>Araneoidea</taxon>
        <taxon>Araneidae</taxon>
        <taxon>Caerostris</taxon>
    </lineage>
</organism>
<evidence type="ECO:0000256" key="4">
    <source>
        <dbReference type="ARBA" id="ARBA00023136"/>
    </source>
</evidence>
<comment type="caution">
    <text evidence="6">The sequence shown here is derived from an EMBL/GenBank/DDBJ whole genome shotgun (WGS) entry which is preliminary data.</text>
</comment>